<dbReference type="InterPro" id="IPR049948">
    <property type="entry name" value="Cu_Am_ox_TPQ-bd"/>
</dbReference>
<sequence length="663" mass="73959">MASRSPFAPLSHDEIESAVKILKASQSPAASFQFKMVTLHEPAKTEVLAFLAASDDTRPEIDRRAYMTYYLRGTSIFFEVVVNITQGKVDRHDRLGPNLHGAADVAEMEAAEKAVLSEPSVRAALKDIGLPEDAPLVGEPFPYGADGVDDDDRMWQFYLYTRDPNNLDANHYAQPLPVSPVFRAMDFKVVRIDHLPLGFDTAVDPKAPYEVPPPNEYLPECQPNLRKDVKPLRVLQPEGTSFTIKEDGDTTGKFIEWQKWSLYVGFNQQEGVVLYNIKYDGRDLFYRVALSEMNIPYADPRAPYHRKSAFDLADGGAGLLANNLRLGCDCLGSIYYMNGLLADDSGSPMEMPNVVCIHEQDAGIGWKHTNFRTGNACVVRSRELVLQTILTVGNYEYILAFIFNQAAELSYEVRATGILSTQPIGRDVTVDWGTVVNPGVLAAHHQHVFSLRVDPAIDGHTNRVAYDEAYALPRSDMNKFGTGYVAKETLVETSGGLDLDWSKNRVFKIQNASHRNPVNKKPVAYKIQLPPYQFILADEESLNFKRCEFADHSMYVTSYRDGELYACGRFTNQSRGGYGVRTMAARKDDVVDKDIVVWVNFGINHIPRIEDFPVMPCETIRVNFKPVNFFVKNPALDVPPSTQEVNKSALVTGQDGPAAACCS</sequence>
<evidence type="ECO:0000313" key="14">
    <source>
        <dbReference type="EMBL" id="KAJ2895710.1"/>
    </source>
</evidence>
<keyword evidence="15" id="KW-1185">Reference proteome</keyword>
<dbReference type="FunFam" id="2.70.98.20:FF:000001">
    <property type="entry name" value="Amine oxidase"/>
    <property type="match status" value="1"/>
</dbReference>
<feature type="active site" description="Proton acceptor" evidence="9">
    <location>
        <position position="311"/>
    </location>
</feature>
<evidence type="ECO:0000259" key="13">
    <source>
        <dbReference type="Pfam" id="PF02727"/>
    </source>
</evidence>
<dbReference type="InterPro" id="IPR015800">
    <property type="entry name" value="Cu_amine_oxidase_N2"/>
</dbReference>
<evidence type="ECO:0000256" key="3">
    <source>
        <dbReference type="ARBA" id="ARBA00011738"/>
    </source>
</evidence>
<dbReference type="GO" id="GO:0048038">
    <property type="term" value="F:quinone binding"/>
    <property type="evidence" value="ECO:0007669"/>
    <property type="project" value="InterPro"/>
</dbReference>
<evidence type="ECO:0000256" key="4">
    <source>
        <dbReference type="ARBA" id="ARBA00022723"/>
    </source>
</evidence>
<evidence type="ECO:0000256" key="11">
    <source>
        <dbReference type="RuleBase" id="RU000672"/>
    </source>
</evidence>
<evidence type="ECO:0000256" key="2">
    <source>
        <dbReference type="ARBA" id="ARBA00007983"/>
    </source>
</evidence>
<feature type="domain" description="Copper amine oxidase N2-terminal" evidence="13">
    <location>
        <begin position="6"/>
        <end position="92"/>
    </location>
</feature>
<reference evidence="14" key="1">
    <citation type="submission" date="2022-07" db="EMBL/GenBank/DDBJ databases">
        <title>Draft genome sequence of Zalerion maritima ATCC 34329, a (micro)plastics degrading marine fungus.</title>
        <authorList>
            <person name="Paco A."/>
            <person name="Goncalves M.F.M."/>
            <person name="Rocha-Santos T.A.P."/>
            <person name="Alves A."/>
        </authorList>
    </citation>
    <scope>NUCLEOTIDE SEQUENCE</scope>
    <source>
        <strain evidence="14">ATCC 34329</strain>
    </source>
</reference>
<name>A0AAD5WNJ6_9PEZI</name>
<dbReference type="InterPro" id="IPR016182">
    <property type="entry name" value="Cu_amine_oxidase_N-reg"/>
</dbReference>
<dbReference type="GO" id="GO:0005507">
    <property type="term" value="F:copper ion binding"/>
    <property type="evidence" value="ECO:0007669"/>
    <property type="project" value="InterPro"/>
</dbReference>
<dbReference type="Pfam" id="PF01179">
    <property type="entry name" value="Cu_amine_oxid"/>
    <property type="match status" value="1"/>
</dbReference>
<dbReference type="PANTHER" id="PTHR10638:SF33">
    <property type="entry name" value="AMINE OXIDASE"/>
    <property type="match status" value="1"/>
</dbReference>
<evidence type="ECO:0000256" key="10">
    <source>
        <dbReference type="PIRSR" id="PIRSR600269-51"/>
    </source>
</evidence>
<comment type="subunit">
    <text evidence="3">Homodimer.</text>
</comment>
<comment type="cofactor">
    <cofactor evidence="11">
        <name>Cu cation</name>
        <dbReference type="ChEBI" id="CHEBI:23378"/>
    </cofactor>
    <text evidence="11">Contains 1 topaquinone per subunit.</text>
</comment>
<dbReference type="SUPFAM" id="SSF49998">
    <property type="entry name" value="Amine oxidase catalytic domain"/>
    <property type="match status" value="1"/>
</dbReference>
<evidence type="ECO:0000256" key="5">
    <source>
        <dbReference type="ARBA" id="ARBA00022772"/>
    </source>
</evidence>
<keyword evidence="4 11" id="KW-0479">Metal-binding</keyword>
<dbReference type="PROSITE" id="PS01164">
    <property type="entry name" value="COPPER_AMINE_OXID_1"/>
    <property type="match status" value="1"/>
</dbReference>
<dbReference type="InterPro" id="IPR000269">
    <property type="entry name" value="Cu_amine_oxidase"/>
</dbReference>
<feature type="active site" description="Schiff-base intermediate with substrate; via topaquinone" evidence="9">
    <location>
        <position position="395"/>
    </location>
</feature>
<proteinExistence type="inferred from homology"/>
<dbReference type="Gene3D" id="2.70.98.20">
    <property type="entry name" value="Copper amine oxidase, catalytic domain"/>
    <property type="match status" value="1"/>
</dbReference>
<comment type="cofactor">
    <cofactor evidence="1">
        <name>Cu cation</name>
        <dbReference type="ChEBI" id="CHEBI:23378"/>
    </cofactor>
</comment>
<feature type="modified residue" description="2',4',5'-topaquinone" evidence="10">
    <location>
        <position position="395"/>
    </location>
</feature>
<comment type="similarity">
    <text evidence="2 11">Belongs to the copper/topaquinone oxidase family.</text>
</comment>
<dbReference type="Pfam" id="PF02727">
    <property type="entry name" value="Cu_amine_oxidN2"/>
    <property type="match status" value="1"/>
</dbReference>
<dbReference type="Proteomes" id="UP001201980">
    <property type="component" value="Unassembled WGS sequence"/>
</dbReference>
<protein>
    <recommendedName>
        <fullName evidence="11">Amine oxidase</fullName>
        <ecNumber evidence="11">1.4.3.-</ecNumber>
    </recommendedName>
</protein>
<feature type="domain" description="Copper amine oxidase catalytic" evidence="12">
    <location>
        <begin position="233"/>
        <end position="636"/>
    </location>
</feature>
<organism evidence="14 15">
    <name type="scientific">Zalerion maritima</name>
    <dbReference type="NCBI Taxonomy" id="339359"/>
    <lineage>
        <taxon>Eukaryota</taxon>
        <taxon>Fungi</taxon>
        <taxon>Dikarya</taxon>
        <taxon>Ascomycota</taxon>
        <taxon>Pezizomycotina</taxon>
        <taxon>Sordariomycetes</taxon>
        <taxon>Lulworthiomycetidae</taxon>
        <taxon>Lulworthiales</taxon>
        <taxon>Lulworthiaceae</taxon>
        <taxon>Zalerion</taxon>
    </lineage>
</organism>
<evidence type="ECO:0000313" key="15">
    <source>
        <dbReference type="Proteomes" id="UP001201980"/>
    </source>
</evidence>
<comment type="PTM">
    <text evidence="10 11">Topaquinone (TPQ) is generated by copper-dependent autoxidation of a specific tyrosyl residue.</text>
</comment>
<dbReference type="AlphaFoldDB" id="A0AAD5WNJ6"/>
<evidence type="ECO:0000256" key="6">
    <source>
        <dbReference type="ARBA" id="ARBA00023002"/>
    </source>
</evidence>
<keyword evidence="8" id="KW-1015">Disulfide bond</keyword>
<dbReference type="GO" id="GO:0009308">
    <property type="term" value="P:amine metabolic process"/>
    <property type="evidence" value="ECO:0007669"/>
    <property type="project" value="UniProtKB-UniRule"/>
</dbReference>
<dbReference type="PANTHER" id="PTHR10638">
    <property type="entry name" value="COPPER AMINE OXIDASE"/>
    <property type="match status" value="1"/>
</dbReference>
<keyword evidence="5 9" id="KW-0801">TPQ</keyword>
<dbReference type="EC" id="1.4.3.-" evidence="11"/>
<dbReference type="Gene3D" id="3.10.450.40">
    <property type="match status" value="2"/>
</dbReference>
<evidence type="ECO:0000256" key="9">
    <source>
        <dbReference type="PIRSR" id="PIRSR600269-50"/>
    </source>
</evidence>
<keyword evidence="7 11" id="KW-0186">Copper</keyword>
<accession>A0AAD5WNJ6</accession>
<dbReference type="InterPro" id="IPR015798">
    <property type="entry name" value="Cu_amine_oxidase_C"/>
</dbReference>
<evidence type="ECO:0000256" key="7">
    <source>
        <dbReference type="ARBA" id="ARBA00023008"/>
    </source>
</evidence>
<dbReference type="InterPro" id="IPR036460">
    <property type="entry name" value="Cu_amine_oxidase_C_sf"/>
</dbReference>
<evidence type="ECO:0000256" key="8">
    <source>
        <dbReference type="ARBA" id="ARBA00023157"/>
    </source>
</evidence>
<comment type="caution">
    <text evidence="14">The sequence shown here is derived from an EMBL/GenBank/DDBJ whole genome shotgun (WGS) entry which is preliminary data.</text>
</comment>
<evidence type="ECO:0000256" key="1">
    <source>
        <dbReference type="ARBA" id="ARBA00001935"/>
    </source>
</evidence>
<gene>
    <name evidence="14" type="ORF">MKZ38_006255</name>
</gene>
<keyword evidence="6 11" id="KW-0560">Oxidoreductase</keyword>
<dbReference type="SUPFAM" id="SSF54416">
    <property type="entry name" value="Amine oxidase N-terminal region"/>
    <property type="match status" value="2"/>
</dbReference>
<dbReference type="EMBL" id="JAKWBI020000381">
    <property type="protein sequence ID" value="KAJ2895710.1"/>
    <property type="molecule type" value="Genomic_DNA"/>
</dbReference>
<dbReference type="GO" id="GO:0008131">
    <property type="term" value="F:primary methylamine oxidase activity"/>
    <property type="evidence" value="ECO:0007669"/>
    <property type="project" value="InterPro"/>
</dbReference>
<evidence type="ECO:0000259" key="12">
    <source>
        <dbReference type="Pfam" id="PF01179"/>
    </source>
</evidence>